<dbReference type="SMART" id="SM00015">
    <property type="entry name" value="IQ"/>
    <property type="match status" value="2"/>
</dbReference>
<dbReference type="PROSITE" id="PS50096">
    <property type="entry name" value="IQ"/>
    <property type="match status" value="2"/>
</dbReference>
<feature type="region of interest" description="Disordered" evidence="1">
    <location>
        <begin position="866"/>
        <end position="893"/>
    </location>
</feature>
<feature type="compositionally biased region" description="Basic and acidic residues" evidence="1">
    <location>
        <begin position="237"/>
        <end position="262"/>
    </location>
</feature>
<feature type="region of interest" description="Disordered" evidence="1">
    <location>
        <begin position="332"/>
        <end position="381"/>
    </location>
</feature>
<dbReference type="Proteomes" id="UP000828390">
    <property type="component" value="Unassembled WGS sequence"/>
</dbReference>
<feature type="region of interest" description="Disordered" evidence="1">
    <location>
        <begin position="991"/>
        <end position="1019"/>
    </location>
</feature>
<gene>
    <name evidence="2" type="ORF">DPMN_103193</name>
</gene>
<dbReference type="Pfam" id="PF00612">
    <property type="entry name" value="IQ"/>
    <property type="match status" value="2"/>
</dbReference>
<evidence type="ECO:0000256" key="1">
    <source>
        <dbReference type="SAM" id="MobiDB-lite"/>
    </source>
</evidence>
<feature type="region of interest" description="Disordered" evidence="1">
    <location>
        <begin position="224"/>
        <end position="287"/>
    </location>
</feature>
<reference evidence="2" key="2">
    <citation type="submission" date="2020-11" db="EMBL/GenBank/DDBJ databases">
        <authorList>
            <person name="McCartney M.A."/>
            <person name="Auch B."/>
            <person name="Kono T."/>
            <person name="Mallez S."/>
            <person name="Becker A."/>
            <person name="Gohl D.M."/>
            <person name="Silverstein K.A.T."/>
            <person name="Koren S."/>
            <person name="Bechman K.B."/>
            <person name="Herman A."/>
            <person name="Abrahante J.E."/>
            <person name="Garbe J."/>
        </authorList>
    </citation>
    <scope>NUCLEOTIDE SEQUENCE</scope>
    <source>
        <strain evidence="2">Duluth1</strain>
        <tissue evidence="2">Whole animal</tissue>
    </source>
</reference>
<feature type="region of interest" description="Disordered" evidence="1">
    <location>
        <begin position="607"/>
        <end position="647"/>
    </location>
</feature>
<organism evidence="2 3">
    <name type="scientific">Dreissena polymorpha</name>
    <name type="common">Zebra mussel</name>
    <name type="synonym">Mytilus polymorpha</name>
    <dbReference type="NCBI Taxonomy" id="45954"/>
    <lineage>
        <taxon>Eukaryota</taxon>
        <taxon>Metazoa</taxon>
        <taxon>Spiralia</taxon>
        <taxon>Lophotrochozoa</taxon>
        <taxon>Mollusca</taxon>
        <taxon>Bivalvia</taxon>
        <taxon>Autobranchia</taxon>
        <taxon>Heteroconchia</taxon>
        <taxon>Euheterodonta</taxon>
        <taxon>Imparidentia</taxon>
        <taxon>Neoheterodontei</taxon>
        <taxon>Myida</taxon>
        <taxon>Dreissenoidea</taxon>
        <taxon>Dreissenidae</taxon>
        <taxon>Dreissena</taxon>
    </lineage>
</organism>
<evidence type="ECO:0000313" key="3">
    <source>
        <dbReference type="Proteomes" id="UP000828390"/>
    </source>
</evidence>
<dbReference type="PANTHER" id="PTHR35978">
    <property type="entry name" value="IQ DOMAIN-CONTAINING PROTEIN M"/>
    <property type="match status" value="1"/>
</dbReference>
<keyword evidence="3" id="KW-1185">Reference proteome</keyword>
<feature type="compositionally biased region" description="Polar residues" evidence="1">
    <location>
        <begin position="1002"/>
        <end position="1011"/>
    </location>
</feature>
<sequence>MMDFQSDARRRLSRGLTSSGGPGLEFSDNQSTETFGLQKRMVHSIASLVNPHAKLAENEAIRQEREYIREQTSAMSLRGQISRAQSSMSGKRQMTDLSAHIPVLRAVSVASNKGDNLTAFNNFKNDHLYGQDILSKLKFVGRSGTALDVRYSAHAQAEEPERHTKEVIHLYNMLSNTPKTSVGDYESQIHTQSLEDFYQSAENYYPTHLPKYGARILMMSAPTSRMKGPVKQQGPKGGDRGGVKTAAPRENKNHAKQSDKKSAGKATAVDVSHKQGRSPRSQDGDEEDEILYTAEPSETQVKLNTVVGLIDHVKDEMNFFKEKLAPVPMAGFRQPASTSVSSKPLSRPGSTASKASRPKSSVVRPPPRSPSPQGRPGTPMETDEILMGEAEVPADLYSRVQLPNRPHSATVNRAVDWRGKVTPEAAKIRSKMRFGGHSYVQKMKPSLRTAGSQSAGKRPKTAPISVKEKWNTKEKDSEIMSLPEVKIQNYPDIVPTYPTYPVKRQSEKVSVLITITECDKNERVPQAASNTMTQVDDRDMDRIMSIQHLMGSSDSSYGSMGSLFLDEDFLRSFNSRYALRSSLSHVTTDSQNREFLSFVAPTPRIVVPDSRPGTRAGARRADVKKIPEEEPVSEGSETDTASPTIPPLQLEQTDEDQIAEANLVQTSTCQLEVTVSDQEAVTFTQTESSRSEVNKGLSSATREEVVAREIVHVATEDREDDVHIEVTALPASRPPHPPPTDVNDSLQKLTTSEEWHFKSEPEKKLETSSYLSGTQDVDFNRKQTKPVKSVIEKRRPYSAFESRTLGLSLSMAGTIVKPDTYCFNCIPDESMNTKVGRSAGRMPGGTQTPAGQVLRMARRQNELYKKAPPVRTPPSIPSSQHLITRPSPRQGQQYSTELEHHARKVNSPRHFMEQDVPRRPSSETSGRILRGSPFVELRKDSCRSAPATGHLAADDIMGSLSVISLRAPGRAHTAPSLQDRKQETLEPLATHPEESQCDDTETNTPASSAPGSGTRAAARVKPVTGPGNTSLAHIGRPIPQVSHVPDPEEESEAVLRQKEAKAAVDIQRIFRGFVCRNSYRQLLWENRREAEDKRMALLESQRQYRKHQGRKAAIYNRPPLDPALLQWAHDFKAVQLEKAGRRQEKMNSLAEEMLANQQKAKSKIEVIGPHVEIYDIYHPKEVGPSKRDMHKASICIQKYIRGFLVRRRFEKLHRKATFVGSTWERMVRDYKTMLVRVQRWHGVDKPTTPFVVDHMHEYMDSRRRFESQFDKKAFNSELELSELQAFFKECDLYPSAAEIEEGLDVITQGQALRKGGGLCKADTLSLVFYIYVPPGTGLSGTRQSTWMNPIINGQEARKLIGSEFVEGSPLKPCADMVMRSRRERREAEEVEKERLRLLEKHELVGTSDSDSDEPMKHKVSTSVAKHKKK</sequence>
<feature type="region of interest" description="Disordered" evidence="1">
    <location>
        <begin position="1398"/>
        <end position="1429"/>
    </location>
</feature>
<dbReference type="PANTHER" id="PTHR35978:SF1">
    <property type="entry name" value="IQ DOMAIN-CONTAINING PROTEIN M"/>
    <property type="match status" value="1"/>
</dbReference>
<feature type="compositionally biased region" description="Basic and acidic residues" evidence="1">
    <location>
        <begin position="619"/>
        <end position="628"/>
    </location>
</feature>
<dbReference type="EMBL" id="JAIWYP010000004">
    <property type="protein sequence ID" value="KAH3829960.1"/>
    <property type="molecule type" value="Genomic_DNA"/>
</dbReference>
<dbReference type="InterPro" id="IPR000048">
    <property type="entry name" value="IQ_motif_EF-hand-BS"/>
</dbReference>
<comment type="caution">
    <text evidence="2">The sequence shown here is derived from an EMBL/GenBank/DDBJ whole genome shotgun (WGS) entry which is preliminary data.</text>
</comment>
<feature type="region of interest" description="Disordered" evidence="1">
    <location>
        <begin position="1"/>
        <end position="30"/>
    </location>
</feature>
<feature type="compositionally biased region" description="Basic and acidic residues" evidence="1">
    <location>
        <begin position="1"/>
        <end position="10"/>
    </location>
</feature>
<proteinExistence type="predicted"/>
<accession>A0A9D4H7L2</accession>
<feature type="compositionally biased region" description="Polar residues" evidence="1">
    <location>
        <begin position="877"/>
        <end position="893"/>
    </location>
</feature>
<dbReference type="Gene3D" id="1.20.5.190">
    <property type="match status" value="1"/>
</dbReference>
<name>A0A9D4H7L2_DREPO</name>
<feature type="compositionally biased region" description="Polar residues" evidence="1">
    <location>
        <begin position="335"/>
        <end position="354"/>
    </location>
</feature>
<evidence type="ECO:0000313" key="2">
    <source>
        <dbReference type="EMBL" id="KAH3829960.1"/>
    </source>
</evidence>
<protein>
    <submittedName>
        <fullName evidence="2">Uncharacterized protein</fullName>
    </submittedName>
</protein>
<reference evidence="2" key="1">
    <citation type="journal article" date="2019" name="bioRxiv">
        <title>The Genome of the Zebra Mussel, Dreissena polymorpha: A Resource for Invasive Species Research.</title>
        <authorList>
            <person name="McCartney M.A."/>
            <person name="Auch B."/>
            <person name="Kono T."/>
            <person name="Mallez S."/>
            <person name="Zhang Y."/>
            <person name="Obille A."/>
            <person name="Becker A."/>
            <person name="Abrahante J.E."/>
            <person name="Garbe J."/>
            <person name="Badalamenti J.P."/>
            <person name="Herman A."/>
            <person name="Mangelson H."/>
            <person name="Liachko I."/>
            <person name="Sullivan S."/>
            <person name="Sone E.D."/>
            <person name="Koren S."/>
            <person name="Silverstein K.A.T."/>
            <person name="Beckman K.B."/>
            <person name="Gohl D.M."/>
        </authorList>
    </citation>
    <scope>NUCLEOTIDE SEQUENCE</scope>
    <source>
        <strain evidence="2">Duluth1</strain>
        <tissue evidence="2">Whole animal</tissue>
    </source>
</reference>